<keyword evidence="2" id="KW-0472">Membrane</keyword>
<feature type="transmembrane region" description="Helical" evidence="2">
    <location>
        <begin position="52"/>
        <end position="69"/>
    </location>
</feature>
<keyword evidence="2" id="KW-1133">Transmembrane helix</keyword>
<feature type="region of interest" description="Disordered" evidence="1">
    <location>
        <begin position="1"/>
        <end position="44"/>
    </location>
</feature>
<dbReference type="eggNOG" id="ENOG5030VN0">
    <property type="taxonomic scope" value="Bacteria"/>
</dbReference>
<feature type="compositionally biased region" description="Pro residues" evidence="1">
    <location>
        <begin position="378"/>
        <end position="390"/>
    </location>
</feature>
<reference evidence="4 5" key="1">
    <citation type="journal article" date="2011" name="J. Bacteriol.">
        <title>Genome sequence of the 1,4-dioxane-degrading Pseudonocardia dioxanivorans strain CB1190.</title>
        <authorList>
            <person name="Sales C.M."/>
            <person name="Mahendra S."/>
            <person name="Grostern A."/>
            <person name="Parales R.E."/>
            <person name="Goodwin L.A."/>
            <person name="Woyke T."/>
            <person name="Nolan M."/>
            <person name="Lapidus A."/>
            <person name="Chertkov O."/>
            <person name="Ovchinnikova G."/>
            <person name="Sczyrba A."/>
            <person name="Alvarez-Cohen L."/>
        </authorList>
    </citation>
    <scope>NUCLEOTIDE SEQUENCE [LARGE SCALE GENOMIC DNA]</scope>
    <source>
        <strain evidence="5">ATCC 55486 / DSM 44775 / JCM 13855 / CB1190</strain>
    </source>
</reference>
<dbReference type="STRING" id="675635.Psed_0169"/>
<keyword evidence="5" id="KW-1185">Reference proteome</keyword>
<dbReference type="AlphaFoldDB" id="F4CK98"/>
<dbReference type="HOGENOM" id="CLU_037731_1_0_11"/>
<protein>
    <recommendedName>
        <fullName evidence="3">Septum formation-related domain-containing protein</fullName>
    </recommendedName>
</protein>
<evidence type="ECO:0000256" key="2">
    <source>
        <dbReference type="SAM" id="Phobius"/>
    </source>
</evidence>
<dbReference type="EMBL" id="CP002593">
    <property type="protein sequence ID" value="AEA22445.1"/>
    <property type="molecule type" value="Genomic_DNA"/>
</dbReference>
<evidence type="ECO:0000313" key="5">
    <source>
        <dbReference type="Proteomes" id="UP000007809"/>
    </source>
</evidence>
<evidence type="ECO:0000256" key="1">
    <source>
        <dbReference type="SAM" id="MobiDB-lite"/>
    </source>
</evidence>
<accession>F4CK98</accession>
<dbReference type="Proteomes" id="UP000007809">
    <property type="component" value="Chromosome"/>
</dbReference>
<evidence type="ECO:0000313" key="4">
    <source>
        <dbReference type="EMBL" id="AEA22445.1"/>
    </source>
</evidence>
<keyword evidence="2" id="KW-0812">Transmembrane</keyword>
<feature type="domain" description="Septum formation-related" evidence="3">
    <location>
        <begin position="107"/>
        <end position="322"/>
    </location>
</feature>
<feature type="region of interest" description="Disordered" evidence="1">
    <location>
        <begin position="343"/>
        <end position="407"/>
    </location>
</feature>
<organism evidence="4 5">
    <name type="scientific">Pseudonocardia dioxanivorans (strain ATCC 55486 / DSM 44775 / JCM 13855 / CB1190)</name>
    <dbReference type="NCBI Taxonomy" id="675635"/>
    <lineage>
        <taxon>Bacteria</taxon>
        <taxon>Bacillati</taxon>
        <taxon>Actinomycetota</taxon>
        <taxon>Actinomycetes</taxon>
        <taxon>Pseudonocardiales</taxon>
        <taxon>Pseudonocardiaceae</taxon>
        <taxon>Pseudonocardia</taxon>
    </lineage>
</organism>
<dbReference type="KEGG" id="pdx:Psed_0169"/>
<evidence type="ECO:0000259" key="3">
    <source>
        <dbReference type="Pfam" id="PF13845"/>
    </source>
</evidence>
<proteinExistence type="predicted"/>
<dbReference type="InterPro" id="IPR026004">
    <property type="entry name" value="Septum_form"/>
</dbReference>
<sequence length="407" mass="42471">MMTADMANLAAPDRRPPAAPRRRSPGDSRPPASRPRDAGRAPKRAVHPVRRIVIGVLIGAVTMLAVSVLDRFADTSVPVLSTLATLPDPAAAEARRLADLPPPPAAAGTCLNWSRPDAADTVAVPCDQTHRFEQAGSVQLTDQGTLPSDQTWRQLVSERCTPIVQQYLDNRFDPNGRFRVGGLKPSQAKWAEGDREMRCGLQSNTKSGSFMPIKGKVADQDQSRVEDAGTCLAVDGKTVGDPVPCTGPHAVETVSVVDLSQQFTDGKFPSVDDQDKYLQTKCTEDAAAYAGSPDAVAQKKLTVYWDNISQESWDVGSRKVNCNLAALLADRSGFAPVTGSVKGSVSVGETPAPPTTSGAPGEPTSAPPSGSSGDGQDTPPPTSGEPPVPIPTQVLPAAGGSGGGGQT</sequence>
<feature type="compositionally biased region" description="Low complexity" evidence="1">
    <location>
        <begin position="343"/>
        <end position="364"/>
    </location>
</feature>
<gene>
    <name evidence="4" type="ordered locus">Psed_0169</name>
</gene>
<dbReference type="Pfam" id="PF13845">
    <property type="entry name" value="Septum_form"/>
    <property type="match status" value="1"/>
</dbReference>
<name>F4CK98_PSEUX</name>